<dbReference type="PANTHER" id="PTHR43065">
    <property type="entry name" value="SENSOR HISTIDINE KINASE"/>
    <property type="match status" value="1"/>
</dbReference>
<keyword evidence="6 11" id="KW-0418">Kinase</keyword>
<keyword evidence="12" id="KW-1185">Reference proteome</keyword>
<dbReference type="Gene3D" id="3.30.565.10">
    <property type="entry name" value="Histidine kinase-like ATPase, C-terminal domain"/>
    <property type="match status" value="1"/>
</dbReference>
<evidence type="ECO:0000256" key="1">
    <source>
        <dbReference type="ARBA" id="ARBA00000085"/>
    </source>
</evidence>
<organism evidence="11 12">
    <name type="scientific">Stygiobacter electus</name>
    <dbReference type="NCBI Taxonomy" id="3032292"/>
    <lineage>
        <taxon>Bacteria</taxon>
        <taxon>Pseudomonadati</taxon>
        <taxon>Ignavibacteriota</taxon>
        <taxon>Ignavibacteria</taxon>
        <taxon>Ignavibacteriales</taxon>
        <taxon>Melioribacteraceae</taxon>
        <taxon>Stygiobacter</taxon>
    </lineage>
</organism>
<dbReference type="SUPFAM" id="SSF47384">
    <property type="entry name" value="Homodimeric domain of signal transducing histidine kinase"/>
    <property type="match status" value="1"/>
</dbReference>
<dbReference type="InterPro" id="IPR003594">
    <property type="entry name" value="HATPase_dom"/>
</dbReference>
<name>A0AAE3NTV7_9BACT</name>
<keyword evidence="8" id="KW-0902">Two-component regulatory system</keyword>
<dbReference type="GO" id="GO:0005524">
    <property type="term" value="F:ATP binding"/>
    <property type="evidence" value="ECO:0007669"/>
    <property type="project" value="UniProtKB-KW"/>
</dbReference>
<dbReference type="PRINTS" id="PR00344">
    <property type="entry name" value="BCTRLSENSOR"/>
</dbReference>
<dbReference type="Proteomes" id="UP001221302">
    <property type="component" value="Unassembled WGS sequence"/>
</dbReference>
<keyword evidence="7" id="KW-0067">ATP-binding</keyword>
<gene>
    <name evidence="11" type="ORF">P0M35_01190</name>
</gene>
<dbReference type="InterPro" id="IPR004358">
    <property type="entry name" value="Sig_transdc_His_kin-like_C"/>
</dbReference>
<comment type="caution">
    <text evidence="11">The sequence shown here is derived from an EMBL/GenBank/DDBJ whole genome shotgun (WGS) entry which is preliminary data.</text>
</comment>
<dbReference type="PANTHER" id="PTHR43065:SF10">
    <property type="entry name" value="PEROXIDE STRESS-ACTIVATED HISTIDINE KINASE MAK3"/>
    <property type="match status" value="1"/>
</dbReference>
<dbReference type="CDD" id="cd00082">
    <property type="entry name" value="HisKA"/>
    <property type="match status" value="1"/>
</dbReference>
<dbReference type="PROSITE" id="PS50109">
    <property type="entry name" value="HIS_KIN"/>
    <property type="match status" value="1"/>
</dbReference>
<comment type="catalytic activity">
    <reaction evidence="1">
        <text>ATP + protein L-histidine = ADP + protein N-phospho-L-histidine.</text>
        <dbReference type="EC" id="2.7.13.3"/>
    </reaction>
</comment>
<evidence type="ECO:0000256" key="5">
    <source>
        <dbReference type="ARBA" id="ARBA00022741"/>
    </source>
</evidence>
<evidence type="ECO:0000259" key="10">
    <source>
        <dbReference type="PROSITE" id="PS50109"/>
    </source>
</evidence>
<reference evidence="11" key="1">
    <citation type="submission" date="2023-03" db="EMBL/GenBank/DDBJ databases">
        <title>Stygiobacter electus gen. nov., sp. nov., facultatively anaerobic thermotolerant bacterium of the class Ignavibacteria from a well of Yessentuki mineral water deposit.</title>
        <authorList>
            <person name="Podosokorskaya O.A."/>
            <person name="Elcheninov A.G."/>
            <person name="Petrova N.F."/>
            <person name="Zavarzina D.G."/>
            <person name="Kublanov I.V."/>
            <person name="Merkel A.Y."/>
        </authorList>
    </citation>
    <scope>NUCLEOTIDE SEQUENCE</scope>
    <source>
        <strain evidence="11">09-Me</strain>
    </source>
</reference>
<evidence type="ECO:0000256" key="8">
    <source>
        <dbReference type="ARBA" id="ARBA00023012"/>
    </source>
</evidence>
<evidence type="ECO:0000256" key="9">
    <source>
        <dbReference type="SAM" id="Phobius"/>
    </source>
</evidence>
<dbReference type="SUPFAM" id="SSF55874">
    <property type="entry name" value="ATPase domain of HSP90 chaperone/DNA topoisomerase II/histidine kinase"/>
    <property type="match status" value="1"/>
</dbReference>
<dbReference type="SMART" id="SM00387">
    <property type="entry name" value="HATPase_c"/>
    <property type="match status" value="1"/>
</dbReference>
<dbReference type="InterPro" id="IPR005467">
    <property type="entry name" value="His_kinase_dom"/>
</dbReference>
<dbReference type="RefSeq" id="WP_321534516.1">
    <property type="nucleotide sequence ID" value="NZ_JARGDL010000001.1"/>
</dbReference>
<dbReference type="InterPro" id="IPR003661">
    <property type="entry name" value="HisK_dim/P_dom"/>
</dbReference>
<dbReference type="InterPro" id="IPR036097">
    <property type="entry name" value="HisK_dim/P_sf"/>
</dbReference>
<evidence type="ECO:0000256" key="4">
    <source>
        <dbReference type="ARBA" id="ARBA00022679"/>
    </source>
</evidence>
<dbReference type="Gene3D" id="1.10.287.130">
    <property type="match status" value="1"/>
</dbReference>
<evidence type="ECO:0000313" key="12">
    <source>
        <dbReference type="Proteomes" id="UP001221302"/>
    </source>
</evidence>
<evidence type="ECO:0000256" key="6">
    <source>
        <dbReference type="ARBA" id="ARBA00022777"/>
    </source>
</evidence>
<proteinExistence type="predicted"/>
<keyword evidence="9" id="KW-0472">Membrane</keyword>
<feature type="transmembrane region" description="Helical" evidence="9">
    <location>
        <begin position="12"/>
        <end position="31"/>
    </location>
</feature>
<dbReference type="AlphaFoldDB" id="A0AAE3NTV7"/>
<keyword evidence="4" id="KW-0808">Transferase</keyword>
<keyword evidence="9" id="KW-1133">Transmembrane helix</keyword>
<evidence type="ECO:0000256" key="7">
    <source>
        <dbReference type="ARBA" id="ARBA00022840"/>
    </source>
</evidence>
<dbReference type="Pfam" id="PF02518">
    <property type="entry name" value="HATPase_c"/>
    <property type="match status" value="1"/>
</dbReference>
<feature type="domain" description="Histidine kinase" evidence="10">
    <location>
        <begin position="195"/>
        <end position="402"/>
    </location>
</feature>
<dbReference type="EC" id="2.7.13.3" evidence="2"/>
<protein>
    <recommendedName>
        <fullName evidence="2">histidine kinase</fullName>
        <ecNumber evidence="2">2.7.13.3</ecNumber>
    </recommendedName>
</protein>
<keyword evidence="5" id="KW-0547">Nucleotide-binding</keyword>
<evidence type="ECO:0000313" key="11">
    <source>
        <dbReference type="EMBL" id="MDF1610751.1"/>
    </source>
</evidence>
<keyword evidence="9" id="KW-0812">Transmembrane</keyword>
<dbReference type="InterPro" id="IPR036890">
    <property type="entry name" value="HATPase_C_sf"/>
</dbReference>
<dbReference type="EMBL" id="JARGDL010000001">
    <property type="protein sequence ID" value="MDF1610751.1"/>
    <property type="molecule type" value="Genomic_DNA"/>
</dbReference>
<sequence>MNFAFTISSLKIKLSLVILGALIAFSTLYYTQHIVKKLQQREKEIVQLFASGLEYAANPNAETGDLNFIFNNIINRIDFPLILTDKNDKIISTEVGFGYKNISLDSNLTKQQIKSLLQGKVKELAIEHQPILVTTKEGVILQKIYYGDSEIINRLKYYPYLQIFFAILFILISYLSFSYIKRSEQSNIWVGMSKETAHQLGTPISSLMGWNEILKLNYNNPDKVLDTAEEIENDLTRLNKITRRFSKIGSKPELVENSPYIIIEKVVNYFQRRLPQLGKNVTIEVKGDHNCKTKLNSELFEWVIENLIKNSLDAIENKNGLILFEVFNYKNKIEIEISDNGKGIEPGRKKDIFRPGFSTKKRGWGLGLSLSKRIIEDYHKGKIFVKSSIVNEGTIFKIIIPK</sequence>
<dbReference type="GO" id="GO:0000155">
    <property type="term" value="F:phosphorelay sensor kinase activity"/>
    <property type="evidence" value="ECO:0007669"/>
    <property type="project" value="InterPro"/>
</dbReference>
<keyword evidence="3" id="KW-0597">Phosphoprotein</keyword>
<feature type="transmembrane region" description="Helical" evidence="9">
    <location>
        <begin position="157"/>
        <end position="177"/>
    </location>
</feature>
<accession>A0AAE3NTV7</accession>
<evidence type="ECO:0000256" key="2">
    <source>
        <dbReference type="ARBA" id="ARBA00012438"/>
    </source>
</evidence>
<evidence type="ECO:0000256" key="3">
    <source>
        <dbReference type="ARBA" id="ARBA00022553"/>
    </source>
</evidence>